<proteinExistence type="predicted"/>
<reference evidence="1 2" key="1">
    <citation type="submission" date="2024-03" db="EMBL/GenBank/DDBJ databases">
        <authorList>
            <person name="Martinez-Hernandez J."/>
        </authorList>
    </citation>
    <scope>NUCLEOTIDE SEQUENCE [LARGE SCALE GENOMIC DNA]</scope>
</reference>
<dbReference type="AlphaFoldDB" id="A0AAV1VSV4"/>
<protein>
    <submittedName>
        <fullName evidence="1">Uncharacterized protein</fullName>
    </submittedName>
</protein>
<dbReference type="EMBL" id="CAXHTB010000001">
    <property type="protein sequence ID" value="CAL0300094.1"/>
    <property type="molecule type" value="Genomic_DNA"/>
</dbReference>
<accession>A0AAV1VSV4</accession>
<comment type="caution">
    <text evidence="1">The sequence shown here is derived from an EMBL/GenBank/DDBJ whole genome shotgun (WGS) entry which is preliminary data.</text>
</comment>
<gene>
    <name evidence="1" type="ORF">LLUT_LOCUS1154</name>
</gene>
<sequence>MSYFCVGKGRGKEGKWCWKSRTGQALDSTDYLQLISNTRSPMIRSQEQVNGSSYHHNQSAFCALVASGPNMHNDSNKVRTEIPSELITPCVAT</sequence>
<evidence type="ECO:0000313" key="1">
    <source>
        <dbReference type="EMBL" id="CAL0300094.1"/>
    </source>
</evidence>
<name>A0AAV1VSV4_LUPLU</name>
<dbReference type="Proteomes" id="UP001497480">
    <property type="component" value="Unassembled WGS sequence"/>
</dbReference>
<organism evidence="1 2">
    <name type="scientific">Lupinus luteus</name>
    <name type="common">European yellow lupine</name>
    <dbReference type="NCBI Taxonomy" id="3873"/>
    <lineage>
        <taxon>Eukaryota</taxon>
        <taxon>Viridiplantae</taxon>
        <taxon>Streptophyta</taxon>
        <taxon>Embryophyta</taxon>
        <taxon>Tracheophyta</taxon>
        <taxon>Spermatophyta</taxon>
        <taxon>Magnoliopsida</taxon>
        <taxon>eudicotyledons</taxon>
        <taxon>Gunneridae</taxon>
        <taxon>Pentapetalae</taxon>
        <taxon>rosids</taxon>
        <taxon>fabids</taxon>
        <taxon>Fabales</taxon>
        <taxon>Fabaceae</taxon>
        <taxon>Papilionoideae</taxon>
        <taxon>50 kb inversion clade</taxon>
        <taxon>genistoids sensu lato</taxon>
        <taxon>core genistoids</taxon>
        <taxon>Genisteae</taxon>
        <taxon>Lupinus</taxon>
    </lineage>
</organism>
<keyword evidence="2" id="KW-1185">Reference proteome</keyword>
<evidence type="ECO:0000313" key="2">
    <source>
        <dbReference type="Proteomes" id="UP001497480"/>
    </source>
</evidence>